<sequence>MDKEPTKVIVEPLEVTPLLNTKTTADASAVSKDINVINKSTCIEDKHASWPSYKETFRCQSSGQRQPSRVSRRFPFYFTRNITILRMPKYVAPNLVLPISSTEWNRRPMSPVVQCAAP</sequence>
<accession>A0A8X6Y386</accession>
<comment type="caution">
    <text evidence="1">The sequence shown here is derived from an EMBL/GenBank/DDBJ whole genome shotgun (WGS) entry which is preliminary data.</text>
</comment>
<evidence type="ECO:0000313" key="2">
    <source>
        <dbReference type="Proteomes" id="UP000886998"/>
    </source>
</evidence>
<proteinExistence type="predicted"/>
<dbReference type="EMBL" id="BMAV01015071">
    <property type="protein sequence ID" value="GFY64089.1"/>
    <property type="molecule type" value="Genomic_DNA"/>
</dbReference>
<organism evidence="1 2">
    <name type="scientific">Trichonephila inaurata madagascariensis</name>
    <dbReference type="NCBI Taxonomy" id="2747483"/>
    <lineage>
        <taxon>Eukaryota</taxon>
        <taxon>Metazoa</taxon>
        <taxon>Ecdysozoa</taxon>
        <taxon>Arthropoda</taxon>
        <taxon>Chelicerata</taxon>
        <taxon>Arachnida</taxon>
        <taxon>Araneae</taxon>
        <taxon>Araneomorphae</taxon>
        <taxon>Entelegynae</taxon>
        <taxon>Araneoidea</taxon>
        <taxon>Nephilidae</taxon>
        <taxon>Trichonephila</taxon>
        <taxon>Trichonephila inaurata</taxon>
    </lineage>
</organism>
<dbReference type="Proteomes" id="UP000886998">
    <property type="component" value="Unassembled WGS sequence"/>
</dbReference>
<dbReference type="AlphaFoldDB" id="A0A8X6Y386"/>
<gene>
    <name evidence="1" type="ORF">TNIN_417511</name>
</gene>
<reference evidence="1" key="1">
    <citation type="submission" date="2020-08" db="EMBL/GenBank/DDBJ databases">
        <title>Multicomponent nature underlies the extraordinary mechanical properties of spider dragline silk.</title>
        <authorList>
            <person name="Kono N."/>
            <person name="Nakamura H."/>
            <person name="Mori M."/>
            <person name="Yoshida Y."/>
            <person name="Ohtoshi R."/>
            <person name="Malay A.D."/>
            <person name="Moran D.A.P."/>
            <person name="Tomita M."/>
            <person name="Numata K."/>
            <person name="Arakawa K."/>
        </authorList>
    </citation>
    <scope>NUCLEOTIDE SEQUENCE</scope>
</reference>
<evidence type="ECO:0000313" key="1">
    <source>
        <dbReference type="EMBL" id="GFY64089.1"/>
    </source>
</evidence>
<name>A0A8X6Y386_9ARAC</name>
<keyword evidence="2" id="KW-1185">Reference proteome</keyword>
<protein>
    <submittedName>
        <fullName evidence="1">Uncharacterized protein</fullName>
    </submittedName>
</protein>